<dbReference type="InterPro" id="IPR043128">
    <property type="entry name" value="Rev_trsase/Diguanyl_cyclase"/>
</dbReference>
<reference evidence="2" key="1">
    <citation type="journal article" date="2023" name="G3 (Bethesda)">
        <title>Whole genome assembly and annotation of the endangered Caribbean coral Acropora cervicornis.</title>
        <authorList>
            <person name="Selwyn J.D."/>
            <person name="Vollmer S.V."/>
        </authorList>
    </citation>
    <scope>NUCLEOTIDE SEQUENCE</scope>
    <source>
        <strain evidence="2">K2</strain>
    </source>
</reference>
<comment type="caution">
    <text evidence="2">The sequence shown here is derived from an EMBL/GenBank/DDBJ whole genome shotgun (WGS) entry which is preliminary data.</text>
</comment>
<feature type="non-terminal residue" evidence="2">
    <location>
        <position position="548"/>
    </location>
</feature>
<dbReference type="Pfam" id="PF00078">
    <property type="entry name" value="RVT_1"/>
    <property type="match status" value="1"/>
</dbReference>
<dbReference type="EMBL" id="JARQWQ010000040">
    <property type="protein sequence ID" value="KAK2559519.1"/>
    <property type="molecule type" value="Genomic_DNA"/>
</dbReference>
<feature type="domain" description="Reverse transcriptase" evidence="1">
    <location>
        <begin position="1"/>
        <end position="105"/>
    </location>
</feature>
<evidence type="ECO:0000313" key="2">
    <source>
        <dbReference type="EMBL" id="KAK2559519.1"/>
    </source>
</evidence>
<dbReference type="Gene3D" id="3.30.70.270">
    <property type="match status" value="1"/>
</dbReference>
<dbReference type="Proteomes" id="UP001249851">
    <property type="component" value="Unassembled WGS sequence"/>
</dbReference>
<accession>A0AAD9V343</accession>
<dbReference type="InterPro" id="IPR043502">
    <property type="entry name" value="DNA/RNA_pol_sf"/>
</dbReference>
<name>A0AAD9V343_ACRCE</name>
<evidence type="ECO:0000313" key="3">
    <source>
        <dbReference type="Proteomes" id="UP001249851"/>
    </source>
</evidence>
<reference evidence="2" key="2">
    <citation type="journal article" date="2023" name="Science">
        <title>Genomic signatures of disease resistance in endangered staghorn corals.</title>
        <authorList>
            <person name="Vollmer S.V."/>
            <person name="Selwyn J.D."/>
            <person name="Despard B.A."/>
            <person name="Roesel C.L."/>
        </authorList>
    </citation>
    <scope>NUCLEOTIDE SEQUENCE</scope>
    <source>
        <strain evidence="2">K2</strain>
    </source>
</reference>
<keyword evidence="3" id="KW-1185">Reference proteome</keyword>
<dbReference type="InterPro" id="IPR052055">
    <property type="entry name" value="Hepadnavirus_pol/RT"/>
</dbReference>
<gene>
    <name evidence="2" type="ORF">P5673_018167</name>
</gene>
<organism evidence="2 3">
    <name type="scientific">Acropora cervicornis</name>
    <name type="common">Staghorn coral</name>
    <dbReference type="NCBI Taxonomy" id="6130"/>
    <lineage>
        <taxon>Eukaryota</taxon>
        <taxon>Metazoa</taxon>
        <taxon>Cnidaria</taxon>
        <taxon>Anthozoa</taxon>
        <taxon>Hexacorallia</taxon>
        <taxon>Scleractinia</taxon>
        <taxon>Astrocoeniina</taxon>
        <taxon>Acroporidae</taxon>
        <taxon>Acropora</taxon>
    </lineage>
</organism>
<dbReference type="SUPFAM" id="SSF56672">
    <property type="entry name" value="DNA/RNA polymerases"/>
    <property type="match status" value="1"/>
</dbReference>
<dbReference type="InterPro" id="IPR000477">
    <property type="entry name" value="RT_dom"/>
</dbReference>
<evidence type="ECO:0000259" key="1">
    <source>
        <dbReference type="PROSITE" id="PS50878"/>
    </source>
</evidence>
<dbReference type="AlphaFoldDB" id="A0AAD9V343"/>
<proteinExistence type="predicted"/>
<dbReference type="PANTHER" id="PTHR33050:SF7">
    <property type="entry name" value="RIBONUCLEASE H"/>
    <property type="match status" value="1"/>
</dbReference>
<protein>
    <recommendedName>
        <fullName evidence="1">Reverse transcriptase domain-containing protein</fullName>
    </recommendedName>
</protein>
<dbReference type="PANTHER" id="PTHR33050">
    <property type="entry name" value="REVERSE TRANSCRIPTASE DOMAIN-CONTAINING PROTEIN"/>
    <property type="match status" value="1"/>
</dbReference>
<sequence length="548" mass="60415">ADHYKYLRFEWNSTLFEFICLPFGLSSAPRVFTKVLKPFVASIRNKGIRLVIYLDDMAIISSSRERSSQEAAIVVQILESLGFIINKEKSVLVPSQKIVFLGYVIDSVTMTVSLPEEKLNKLKEQTLSLWGKPQCSIRELAHVIGLIVSSFPAIKPARLYYRDLEVCKLTALSSSDGDNNAILARDSLQWFVVNSHLYNGTRISKPSKVLTMTIDASHSEWGVVCGGVSSSGLWSSEEQAMHIYWLELSAVLFGVKCFVPSHNYLEWFRDSMQFPNLYGNGALHITNLNEAQGGGSFRYSSHSTLVANCALVSTASPIIGPASYPSAPVGRAPNFALGGFSSPSQRCNVPSRVACIRDNLQVRGISRRAASYVLKSWRPGTKKQGCCMSVPPSQESWFPLSVLELKQLTLKTAALVALVSAQRSQTLSALSIDCMNSTATGTQFVVNSLLKSSRPEKSSLIVSLPAFPELCAHSTLLHFVARTASIRQSLNSSQVFVSYGKPYKVISSATLARWLKAVLSLAGIDTSFLRITVSEELRLRRQSVWEYT</sequence>
<dbReference type="CDD" id="cd03714">
    <property type="entry name" value="RT_DIRS1"/>
    <property type="match status" value="1"/>
</dbReference>
<dbReference type="PROSITE" id="PS50878">
    <property type="entry name" value="RT_POL"/>
    <property type="match status" value="1"/>
</dbReference>